<dbReference type="InterPro" id="IPR003660">
    <property type="entry name" value="HAMP_dom"/>
</dbReference>
<dbReference type="GO" id="GO:0007165">
    <property type="term" value="P:signal transduction"/>
    <property type="evidence" value="ECO:0007669"/>
    <property type="project" value="UniProtKB-KW"/>
</dbReference>
<feature type="domain" description="Methyl-accepting transducer" evidence="7">
    <location>
        <begin position="175"/>
        <end position="404"/>
    </location>
</feature>
<organism evidence="9 10">
    <name type="scientific">Wenxinia saemankumensis</name>
    <dbReference type="NCBI Taxonomy" id="1447782"/>
    <lineage>
        <taxon>Bacteria</taxon>
        <taxon>Pseudomonadati</taxon>
        <taxon>Pseudomonadota</taxon>
        <taxon>Alphaproteobacteria</taxon>
        <taxon>Rhodobacterales</taxon>
        <taxon>Roseobacteraceae</taxon>
        <taxon>Wenxinia</taxon>
    </lineage>
</organism>
<proteinExistence type="inferred from homology"/>
<accession>A0A1M6GXS4</accession>
<evidence type="ECO:0000256" key="6">
    <source>
        <dbReference type="SAM" id="Phobius"/>
    </source>
</evidence>
<evidence type="ECO:0000259" key="8">
    <source>
        <dbReference type="PROSITE" id="PS50885"/>
    </source>
</evidence>
<dbReference type="STRING" id="1447782.SAMN05444417_2989"/>
<reference evidence="9 10" key="1">
    <citation type="submission" date="2016-11" db="EMBL/GenBank/DDBJ databases">
        <authorList>
            <person name="Jaros S."/>
            <person name="Januszkiewicz K."/>
            <person name="Wedrychowicz H."/>
        </authorList>
    </citation>
    <scope>NUCLEOTIDE SEQUENCE [LARGE SCALE GENOMIC DNA]</scope>
    <source>
        <strain evidence="9 10">DSM 100565</strain>
    </source>
</reference>
<evidence type="ECO:0000256" key="2">
    <source>
        <dbReference type="ARBA" id="ARBA00022500"/>
    </source>
</evidence>
<feature type="compositionally biased region" description="Low complexity" evidence="5">
    <location>
        <begin position="434"/>
        <end position="455"/>
    </location>
</feature>
<evidence type="ECO:0000256" key="3">
    <source>
        <dbReference type="ARBA" id="ARBA00029447"/>
    </source>
</evidence>
<evidence type="ECO:0000259" key="7">
    <source>
        <dbReference type="PROSITE" id="PS50111"/>
    </source>
</evidence>
<keyword evidence="6" id="KW-0472">Membrane</keyword>
<dbReference type="Pfam" id="PF00015">
    <property type="entry name" value="MCPsignal"/>
    <property type="match status" value="1"/>
</dbReference>
<dbReference type="OrthoDB" id="9765776at2"/>
<dbReference type="PROSITE" id="PS50885">
    <property type="entry name" value="HAMP"/>
    <property type="match status" value="1"/>
</dbReference>
<keyword evidence="4" id="KW-0807">Transducer</keyword>
<sequence length="564" mass="57261">MSRSIRAQFLILSGCLLLAAAGLVVGQVAPGAIGAAGAAISGGALALGLGLGALVHRQITDLLTAMGASVARQAAGQPIGRVPGSDRADCFGDLARGLEVLGPPRAEEGPAPAPAQDLLLAELRGTLDRVAAGDLTARIDPARRDRLDAASAALCTALDDIVAGFSDLVAGARQSGESLGRGAEEVARISRQLSRRTEAQAATVEQSAAALDELTASVRAAAASAEEADHFVAENREAADLGGRVVAEAVTAMAAIEKTSAEVVKIITVIDDIAFQTNLLALNAGVEAARAGESGRGFAVVASEVRALAQRAGESAGRIRDLISMSNTQIKEGSALVSRTGTALEGIVGNVAEVAQRMNQIATSAREQAQGLQEINLGVMEIDKATQQNASIVEETERAAATISDGAAALERSLDRYRVPAMTARPLPLSVVSAPDAARPNAASARRPTGPATRPDPADARRIPAAAHPAPVKLRPGATAAQADPRPIQSGGRASPGASRDRAPAARSDTGSGAAASRSPARAATSGAPRAPAATAIPAAHPLAAPTRTTRAVHEKADEKWEDF</sequence>
<dbReference type="PROSITE" id="PS50111">
    <property type="entry name" value="CHEMOTAXIS_TRANSDUC_2"/>
    <property type="match status" value="1"/>
</dbReference>
<dbReference type="GO" id="GO:0006935">
    <property type="term" value="P:chemotaxis"/>
    <property type="evidence" value="ECO:0007669"/>
    <property type="project" value="UniProtKB-KW"/>
</dbReference>
<dbReference type="InterPro" id="IPR004089">
    <property type="entry name" value="MCPsignal_dom"/>
</dbReference>
<keyword evidence="10" id="KW-1185">Reference proteome</keyword>
<dbReference type="AlphaFoldDB" id="A0A1M6GXS4"/>
<gene>
    <name evidence="9" type="ORF">SAMN05444417_2989</name>
</gene>
<keyword evidence="6" id="KW-0812">Transmembrane</keyword>
<evidence type="ECO:0000256" key="4">
    <source>
        <dbReference type="PROSITE-ProRule" id="PRU00284"/>
    </source>
</evidence>
<dbReference type="InterPro" id="IPR051310">
    <property type="entry name" value="MCP_chemotaxis"/>
</dbReference>
<protein>
    <submittedName>
        <fullName evidence="9">Methyl-accepting chemotaxis protein</fullName>
    </submittedName>
</protein>
<dbReference type="RefSeq" id="WP_073332621.1">
    <property type="nucleotide sequence ID" value="NZ_FQYO01000005.1"/>
</dbReference>
<evidence type="ECO:0000313" key="9">
    <source>
        <dbReference type="EMBL" id="SHJ14759.1"/>
    </source>
</evidence>
<dbReference type="PANTHER" id="PTHR43531">
    <property type="entry name" value="PROTEIN ICFG"/>
    <property type="match status" value="1"/>
</dbReference>
<name>A0A1M6GXS4_9RHOB</name>
<evidence type="ECO:0000256" key="1">
    <source>
        <dbReference type="ARBA" id="ARBA00004370"/>
    </source>
</evidence>
<evidence type="ECO:0000256" key="5">
    <source>
        <dbReference type="SAM" id="MobiDB-lite"/>
    </source>
</evidence>
<keyword evidence="2" id="KW-0145">Chemotaxis</keyword>
<feature type="transmembrane region" description="Helical" evidence="6">
    <location>
        <begin position="36"/>
        <end position="56"/>
    </location>
</feature>
<dbReference type="EMBL" id="FQYO01000005">
    <property type="protein sequence ID" value="SHJ14759.1"/>
    <property type="molecule type" value="Genomic_DNA"/>
</dbReference>
<keyword evidence="6" id="KW-1133">Transmembrane helix</keyword>
<evidence type="ECO:0000313" key="10">
    <source>
        <dbReference type="Proteomes" id="UP000184292"/>
    </source>
</evidence>
<feature type="region of interest" description="Disordered" evidence="5">
    <location>
        <begin position="432"/>
        <end position="564"/>
    </location>
</feature>
<comment type="similarity">
    <text evidence="3">Belongs to the methyl-accepting chemotaxis (MCP) protein family.</text>
</comment>
<dbReference type="FunFam" id="1.10.287.950:FF:000001">
    <property type="entry name" value="Methyl-accepting chemotaxis sensory transducer"/>
    <property type="match status" value="1"/>
</dbReference>
<feature type="domain" description="HAMP" evidence="8">
    <location>
        <begin position="120"/>
        <end position="166"/>
    </location>
</feature>
<dbReference type="SMART" id="SM00283">
    <property type="entry name" value="MA"/>
    <property type="match status" value="1"/>
</dbReference>
<dbReference type="SUPFAM" id="SSF58104">
    <property type="entry name" value="Methyl-accepting chemotaxis protein (MCP) signaling domain"/>
    <property type="match status" value="1"/>
</dbReference>
<dbReference type="GO" id="GO:0016020">
    <property type="term" value="C:membrane"/>
    <property type="evidence" value="ECO:0007669"/>
    <property type="project" value="UniProtKB-SubCell"/>
</dbReference>
<comment type="subcellular location">
    <subcellularLocation>
        <location evidence="1">Membrane</location>
    </subcellularLocation>
</comment>
<dbReference type="Proteomes" id="UP000184292">
    <property type="component" value="Unassembled WGS sequence"/>
</dbReference>
<feature type="compositionally biased region" description="Low complexity" evidence="5">
    <location>
        <begin position="505"/>
        <end position="547"/>
    </location>
</feature>
<dbReference type="PANTHER" id="PTHR43531:SF11">
    <property type="entry name" value="METHYL-ACCEPTING CHEMOTAXIS PROTEIN 3"/>
    <property type="match status" value="1"/>
</dbReference>
<feature type="compositionally biased region" description="Basic and acidic residues" evidence="5">
    <location>
        <begin position="552"/>
        <end position="564"/>
    </location>
</feature>
<dbReference type="Gene3D" id="1.10.287.950">
    <property type="entry name" value="Methyl-accepting chemotaxis protein"/>
    <property type="match status" value="1"/>
</dbReference>
<dbReference type="CDD" id="cd11386">
    <property type="entry name" value="MCP_signal"/>
    <property type="match status" value="1"/>
</dbReference>